<reference evidence="2 3" key="1">
    <citation type="submission" date="2019-09" db="EMBL/GenBank/DDBJ databases">
        <title>Draft genome of the ectomycorrhizal ascomycete Sphaerosporella brunnea.</title>
        <authorList>
            <consortium name="DOE Joint Genome Institute"/>
            <person name="Benucci G.M."/>
            <person name="Marozzi G."/>
            <person name="Antonielli L."/>
            <person name="Sanchez S."/>
            <person name="Marco P."/>
            <person name="Wang X."/>
            <person name="Falini L.B."/>
            <person name="Barry K."/>
            <person name="Haridas S."/>
            <person name="Lipzen A."/>
            <person name="Labutti K."/>
            <person name="Grigoriev I.V."/>
            <person name="Murat C."/>
            <person name="Martin F."/>
            <person name="Albertini E."/>
            <person name="Donnini D."/>
            <person name="Bonito G."/>
        </authorList>
    </citation>
    <scope>NUCLEOTIDE SEQUENCE [LARGE SCALE GENOMIC DNA]</scope>
    <source>
        <strain evidence="2 3">Sb_GMNB300</strain>
    </source>
</reference>
<keyword evidence="3" id="KW-1185">Reference proteome</keyword>
<feature type="compositionally biased region" description="Acidic residues" evidence="1">
    <location>
        <begin position="259"/>
        <end position="273"/>
    </location>
</feature>
<dbReference type="Proteomes" id="UP000326924">
    <property type="component" value="Unassembled WGS sequence"/>
</dbReference>
<name>A0A5J5F5J3_9PEZI</name>
<feature type="compositionally biased region" description="Polar residues" evidence="1">
    <location>
        <begin position="89"/>
        <end position="107"/>
    </location>
</feature>
<gene>
    <name evidence="2" type="ORF">FN846DRAFT_904050</name>
</gene>
<feature type="region of interest" description="Disordered" evidence="1">
    <location>
        <begin position="61"/>
        <end position="107"/>
    </location>
</feature>
<feature type="compositionally biased region" description="Low complexity" evidence="1">
    <location>
        <begin position="61"/>
        <end position="80"/>
    </location>
</feature>
<evidence type="ECO:0000313" key="3">
    <source>
        <dbReference type="Proteomes" id="UP000326924"/>
    </source>
</evidence>
<sequence>MYSDTAVHSRPSGHLSTKFYDGDSHLLYEELEFDTSMHITVRPLSAHDSSIASEASSLSPAVITDPSSSISSETVSPCTSKDGGVDRLSNGTSASQRSSKTEAQSGSKINTLNLPYRDYLHKLPHTQYTRMASGGVCIACDGPAARYKCSRCTLLLCRGCKDIMPRVGGDMLRLISRVARWKLGYSKKYLQEEPLLVSVIPAGDNWGRRGFHRLRWATYNSDLEDEGGGREEDDGWSTDDTTMDDLIAEWNSGVRWEGFADDLSDSSEDETQDGTDMRQKYEDNSSTVELTEIEALEGLV</sequence>
<comment type="caution">
    <text evidence="2">The sequence shown here is derived from an EMBL/GenBank/DDBJ whole genome shotgun (WGS) entry which is preliminary data.</text>
</comment>
<evidence type="ECO:0000256" key="1">
    <source>
        <dbReference type="SAM" id="MobiDB-lite"/>
    </source>
</evidence>
<dbReference type="OrthoDB" id="5401882at2759"/>
<feature type="compositionally biased region" description="Acidic residues" evidence="1">
    <location>
        <begin position="291"/>
        <end position="300"/>
    </location>
</feature>
<organism evidence="2 3">
    <name type="scientific">Sphaerosporella brunnea</name>
    <dbReference type="NCBI Taxonomy" id="1250544"/>
    <lineage>
        <taxon>Eukaryota</taxon>
        <taxon>Fungi</taxon>
        <taxon>Dikarya</taxon>
        <taxon>Ascomycota</taxon>
        <taxon>Pezizomycotina</taxon>
        <taxon>Pezizomycetes</taxon>
        <taxon>Pezizales</taxon>
        <taxon>Pyronemataceae</taxon>
        <taxon>Sphaerosporella</taxon>
    </lineage>
</organism>
<dbReference type="AlphaFoldDB" id="A0A5J5F5J3"/>
<proteinExistence type="predicted"/>
<accession>A0A5J5F5J3</accession>
<dbReference type="InParanoid" id="A0A5J5F5J3"/>
<protein>
    <submittedName>
        <fullName evidence="2">Uncharacterized protein</fullName>
    </submittedName>
</protein>
<evidence type="ECO:0000313" key="2">
    <source>
        <dbReference type="EMBL" id="KAA8911849.1"/>
    </source>
</evidence>
<feature type="region of interest" description="Disordered" evidence="1">
    <location>
        <begin position="259"/>
        <end position="300"/>
    </location>
</feature>
<dbReference type="EMBL" id="VXIS01000031">
    <property type="protein sequence ID" value="KAA8911849.1"/>
    <property type="molecule type" value="Genomic_DNA"/>
</dbReference>